<evidence type="ECO:0000256" key="6">
    <source>
        <dbReference type="ARBA" id="ARBA00023163"/>
    </source>
</evidence>
<feature type="domain" description="Zn(2)-C6 fungal-type" evidence="9">
    <location>
        <begin position="28"/>
        <end position="56"/>
    </location>
</feature>
<dbReference type="Pfam" id="PF00172">
    <property type="entry name" value="Zn_clus"/>
    <property type="match status" value="1"/>
</dbReference>
<dbReference type="GO" id="GO:0000981">
    <property type="term" value="F:DNA-binding transcription factor activity, RNA polymerase II-specific"/>
    <property type="evidence" value="ECO:0007669"/>
    <property type="project" value="InterPro"/>
</dbReference>
<evidence type="ECO:0000259" key="9">
    <source>
        <dbReference type="PROSITE" id="PS50048"/>
    </source>
</evidence>
<dbReference type="PANTHER" id="PTHR47782">
    <property type="entry name" value="ZN(II)2CYS6 TRANSCRIPTION FACTOR (EUROFUNG)-RELATED"/>
    <property type="match status" value="1"/>
</dbReference>
<comment type="caution">
    <text evidence="10">The sequence shown here is derived from an EMBL/GenBank/DDBJ whole genome shotgun (WGS) entry which is preliminary data.</text>
</comment>
<evidence type="ECO:0000256" key="5">
    <source>
        <dbReference type="ARBA" id="ARBA00023125"/>
    </source>
</evidence>
<evidence type="ECO:0000256" key="7">
    <source>
        <dbReference type="ARBA" id="ARBA00023242"/>
    </source>
</evidence>
<keyword evidence="2" id="KW-0479">Metal-binding</keyword>
<dbReference type="AlphaFoldDB" id="A0A9W9UAH7"/>
<evidence type="ECO:0000256" key="1">
    <source>
        <dbReference type="ARBA" id="ARBA00004123"/>
    </source>
</evidence>
<dbReference type="InterPro" id="IPR036864">
    <property type="entry name" value="Zn2-C6_fun-type_DNA-bd_sf"/>
</dbReference>
<gene>
    <name evidence="10" type="ORF">N7452_009691</name>
</gene>
<dbReference type="GO" id="GO:0045944">
    <property type="term" value="P:positive regulation of transcription by RNA polymerase II"/>
    <property type="evidence" value="ECO:0007669"/>
    <property type="project" value="TreeGrafter"/>
</dbReference>
<evidence type="ECO:0000256" key="3">
    <source>
        <dbReference type="ARBA" id="ARBA00022833"/>
    </source>
</evidence>
<feature type="region of interest" description="Disordered" evidence="8">
    <location>
        <begin position="86"/>
        <end position="118"/>
    </location>
</feature>
<keyword evidence="4" id="KW-0805">Transcription regulation</keyword>
<feature type="region of interest" description="Disordered" evidence="8">
    <location>
        <begin position="174"/>
        <end position="202"/>
    </location>
</feature>
<dbReference type="GO" id="GO:0008270">
    <property type="term" value="F:zinc ion binding"/>
    <property type="evidence" value="ECO:0007669"/>
    <property type="project" value="InterPro"/>
</dbReference>
<dbReference type="CDD" id="cd00067">
    <property type="entry name" value="GAL4"/>
    <property type="match status" value="1"/>
</dbReference>
<evidence type="ECO:0000256" key="4">
    <source>
        <dbReference type="ARBA" id="ARBA00023015"/>
    </source>
</evidence>
<feature type="compositionally biased region" description="Polar residues" evidence="8">
    <location>
        <begin position="174"/>
        <end position="195"/>
    </location>
</feature>
<comment type="subcellular location">
    <subcellularLocation>
        <location evidence="1">Nucleus</location>
    </subcellularLocation>
</comment>
<feature type="region of interest" description="Disordered" evidence="8">
    <location>
        <begin position="1"/>
        <end position="28"/>
    </location>
</feature>
<dbReference type="PROSITE" id="PS00463">
    <property type="entry name" value="ZN2_CY6_FUNGAL_1"/>
    <property type="match status" value="1"/>
</dbReference>
<reference evidence="10" key="1">
    <citation type="submission" date="2022-12" db="EMBL/GenBank/DDBJ databases">
        <authorList>
            <person name="Petersen C."/>
        </authorList>
    </citation>
    <scope>NUCLEOTIDE SEQUENCE</scope>
    <source>
        <strain evidence="10">IBT 35673</strain>
    </source>
</reference>
<dbReference type="Gene3D" id="4.10.240.10">
    <property type="entry name" value="Zn(2)-C6 fungal-type DNA-binding domain"/>
    <property type="match status" value="1"/>
</dbReference>
<evidence type="ECO:0000313" key="10">
    <source>
        <dbReference type="EMBL" id="KAJ5329301.1"/>
    </source>
</evidence>
<keyword evidence="5" id="KW-0238">DNA-binding</keyword>
<feature type="compositionally biased region" description="Polar residues" evidence="8">
    <location>
        <begin position="86"/>
        <end position="102"/>
    </location>
</feature>
<dbReference type="SMART" id="SM00066">
    <property type="entry name" value="GAL4"/>
    <property type="match status" value="1"/>
</dbReference>
<dbReference type="GO" id="GO:0043565">
    <property type="term" value="F:sequence-specific DNA binding"/>
    <property type="evidence" value="ECO:0007669"/>
    <property type="project" value="TreeGrafter"/>
</dbReference>
<organism evidence="10 11">
    <name type="scientific">Penicillium brevicompactum</name>
    <dbReference type="NCBI Taxonomy" id="5074"/>
    <lineage>
        <taxon>Eukaryota</taxon>
        <taxon>Fungi</taxon>
        <taxon>Dikarya</taxon>
        <taxon>Ascomycota</taxon>
        <taxon>Pezizomycotina</taxon>
        <taxon>Eurotiomycetes</taxon>
        <taxon>Eurotiomycetidae</taxon>
        <taxon>Eurotiales</taxon>
        <taxon>Aspergillaceae</taxon>
        <taxon>Penicillium</taxon>
    </lineage>
</organism>
<dbReference type="GO" id="GO:0005634">
    <property type="term" value="C:nucleus"/>
    <property type="evidence" value="ECO:0007669"/>
    <property type="project" value="UniProtKB-SubCell"/>
</dbReference>
<keyword evidence="3" id="KW-0862">Zinc</keyword>
<sequence>MYALGQGSESPRHDTPQDHNPRKRGRTACTRCKTRKQKCDNEYPTCTNCLKAGVNCDKSSVREDADRQNDYTRVLEERVAFLEGRLNQSDSDRNAANPTPSLITPHAHTMPQTSTPGLDNNPVGEIVGLLALSSSEAPAYVGASSGLSLAADLGEMVQTSVWNQFISKMQQQQNKSLIKNSRNATSQVHGPSEQPTAPKIQDRSRVEELLPANVEPPTDEMGTRILDTYFTRLHSRYPFLRRKEVYKIHEERWRLAKTKREDLTKPDQFAIFKLNMVYAIGATMLQLTEKYAYTAPERFYNAALKHVPTMCEARSIENIEAMVLLVVYHIRTASSHGMWYMIGLAMRTAIDLGLHRKANESNLDPFTTQMRRRLFWSVYYLERVVSMSLGRPFSLSDRHIDLDLPLDIDDDIEDPALLTAPQNPNTTTTLTFAIYLFKLRRIDSRVQHKIYRADRPLSTLQQKMDPLYLELEQWKESALLRFSGPDLDYPMLHYNRAVRLLIQPFLPLLPITDPYYRICLLAAGNICQSHKRLHQTLEYGHSFLAVQTVFMAGITLLYALWTHTDQVWSVRMSNDIRACSTVLFVMGERAAWVKKYRDAFELLVNAAMEKLQGDETARNAGMAELMTAQYGVNWNSTPGMPNSDKFSSVNMPGPAPDMNPPQTQAPDNETEHAVRMALQLAPWIDQNENDPLWMPDFQTLESSSGTFWSHADTRLFDAL</sequence>
<evidence type="ECO:0000313" key="11">
    <source>
        <dbReference type="Proteomes" id="UP001147695"/>
    </source>
</evidence>
<accession>A0A9W9UAH7</accession>
<dbReference type="InterPro" id="IPR001138">
    <property type="entry name" value="Zn2Cys6_DnaBD"/>
</dbReference>
<feature type="compositionally biased region" description="Basic and acidic residues" evidence="8">
    <location>
        <begin position="10"/>
        <end position="20"/>
    </location>
</feature>
<dbReference type="Proteomes" id="UP001147695">
    <property type="component" value="Unassembled WGS sequence"/>
</dbReference>
<keyword evidence="6" id="KW-0804">Transcription</keyword>
<dbReference type="CDD" id="cd12148">
    <property type="entry name" value="fungal_TF_MHR"/>
    <property type="match status" value="1"/>
</dbReference>
<dbReference type="PROSITE" id="PS50048">
    <property type="entry name" value="ZN2_CY6_FUNGAL_2"/>
    <property type="match status" value="1"/>
</dbReference>
<name>A0A9W9UAH7_PENBR</name>
<dbReference type="GO" id="GO:0006351">
    <property type="term" value="P:DNA-templated transcription"/>
    <property type="evidence" value="ECO:0007669"/>
    <property type="project" value="InterPro"/>
</dbReference>
<reference evidence="10" key="2">
    <citation type="journal article" date="2023" name="IMA Fungus">
        <title>Comparative genomic study of the Penicillium genus elucidates a diverse pangenome and 15 lateral gene transfer events.</title>
        <authorList>
            <person name="Petersen C."/>
            <person name="Sorensen T."/>
            <person name="Nielsen M.R."/>
            <person name="Sondergaard T.E."/>
            <person name="Sorensen J.L."/>
            <person name="Fitzpatrick D.A."/>
            <person name="Frisvad J.C."/>
            <person name="Nielsen K.L."/>
        </authorList>
    </citation>
    <scope>NUCLEOTIDE SEQUENCE</scope>
    <source>
        <strain evidence="10">IBT 35673</strain>
    </source>
</reference>
<keyword evidence="7" id="KW-0539">Nucleus</keyword>
<dbReference type="InterPro" id="IPR052202">
    <property type="entry name" value="Yeast_MetPath_Reg"/>
</dbReference>
<protein>
    <recommendedName>
        <fullName evidence="9">Zn(2)-C6 fungal-type domain-containing protein</fullName>
    </recommendedName>
</protein>
<dbReference type="SUPFAM" id="SSF57701">
    <property type="entry name" value="Zn2/Cys6 DNA-binding domain"/>
    <property type="match status" value="1"/>
</dbReference>
<dbReference type="SMART" id="SM00906">
    <property type="entry name" value="Fungal_trans"/>
    <property type="match status" value="1"/>
</dbReference>
<feature type="region of interest" description="Disordered" evidence="8">
    <location>
        <begin position="651"/>
        <end position="670"/>
    </location>
</feature>
<dbReference type="PANTHER" id="PTHR47782:SF12">
    <property type="entry name" value="ZN(II)2CYS6 TRANSCRIPTION FACTOR (EUROFUNG)"/>
    <property type="match status" value="1"/>
</dbReference>
<dbReference type="Pfam" id="PF04082">
    <property type="entry name" value="Fungal_trans"/>
    <property type="match status" value="1"/>
</dbReference>
<dbReference type="InterPro" id="IPR007219">
    <property type="entry name" value="XnlR_reg_dom"/>
</dbReference>
<evidence type="ECO:0000256" key="2">
    <source>
        <dbReference type="ARBA" id="ARBA00022723"/>
    </source>
</evidence>
<evidence type="ECO:0000256" key="8">
    <source>
        <dbReference type="SAM" id="MobiDB-lite"/>
    </source>
</evidence>
<proteinExistence type="predicted"/>
<dbReference type="EMBL" id="JAPZBQ010000005">
    <property type="protein sequence ID" value="KAJ5329301.1"/>
    <property type="molecule type" value="Genomic_DNA"/>
</dbReference>